<dbReference type="OrthoDB" id="9793637at2"/>
<keyword evidence="3" id="KW-1185">Reference proteome</keyword>
<sequence>MNAIDFLIKEHNKVRKLLTDISDKSHHYETKRTMFESLGNDLIRHETMEHKVWYPHFKNDRRLNEEVRHLVKEENFAEQEIKKLSKITTESAWNERFTQLKKDIEHHAKEEENQLFPEVKKLLTEDDLEKIGSEMYQFKKNYRLSS</sequence>
<dbReference type="Proteomes" id="UP000054908">
    <property type="component" value="Unassembled WGS sequence"/>
</dbReference>
<gene>
    <name evidence="2" type="ORF">Lmac_2408</name>
</gene>
<evidence type="ECO:0000313" key="3">
    <source>
        <dbReference type="Proteomes" id="UP000054908"/>
    </source>
</evidence>
<comment type="caution">
    <text evidence="2">The sequence shown here is derived from an EMBL/GenBank/DDBJ whole genome shotgun (WGS) entry which is preliminary data.</text>
</comment>
<dbReference type="PANTHER" id="PTHR35585:SF1">
    <property type="entry name" value="HHE DOMAIN PROTEIN (AFU_ORTHOLOGUE AFUA_4G00730)"/>
    <property type="match status" value="1"/>
</dbReference>
<accession>A0A0W0VXB7</accession>
<dbReference type="EMBL" id="LNYL01000048">
    <property type="protein sequence ID" value="KTD24871.1"/>
    <property type="molecule type" value="Genomic_DNA"/>
</dbReference>
<evidence type="ECO:0000259" key="1">
    <source>
        <dbReference type="Pfam" id="PF01814"/>
    </source>
</evidence>
<reference evidence="2 3" key="1">
    <citation type="submission" date="2015-11" db="EMBL/GenBank/DDBJ databases">
        <title>Genomic analysis of 38 Legionella species identifies large and diverse effector repertoires.</title>
        <authorList>
            <person name="Burstein D."/>
            <person name="Amaro F."/>
            <person name="Zusman T."/>
            <person name="Lifshitz Z."/>
            <person name="Cohen O."/>
            <person name="Gilbert J.A."/>
            <person name="Pupko T."/>
            <person name="Shuman H.A."/>
            <person name="Segal G."/>
        </authorList>
    </citation>
    <scope>NUCLEOTIDE SEQUENCE [LARGE SCALE GENOMIC DNA]</scope>
    <source>
        <strain evidence="2 3">PX-1-G2-E2</strain>
    </source>
</reference>
<dbReference type="Pfam" id="PF01814">
    <property type="entry name" value="Hemerythrin"/>
    <property type="match status" value="1"/>
</dbReference>
<dbReference type="RefSeq" id="WP_058453114.1">
    <property type="nucleotide sequence ID" value="NZ_CAAAIB010000014.1"/>
</dbReference>
<protein>
    <recommendedName>
        <fullName evidence="1">Hemerythrin-like domain-containing protein</fullName>
    </recommendedName>
</protein>
<name>A0A0W0VXB7_9GAMM</name>
<dbReference type="STRING" id="466.Lmac_2408"/>
<dbReference type="Gene3D" id="1.20.120.520">
    <property type="entry name" value="nmb1532 protein domain like"/>
    <property type="match status" value="1"/>
</dbReference>
<dbReference type="InterPro" id="IPR012312">
    <property type="entry name" value="Hemerythrin-like"/>
</dbReference>
<feature type="domain" description="Hemerythrin-like" evidence="1">
    <location>
        <begin position="3"/>
        <end position="118"/>
    </location>
</feature>
<organism evidence="2 3">
    <name type="scientific">Legionella maceachernii</name>
    <dbReference type="NCBI Taxonomy" id="466"/>
    <lineage>
        <taxon>Bacteria</taxon>
        <taxon>Pseudomonadati</taxon>
        <taxon>Pseudomonadota</taxon>
        <taxon>Gammaproteobacteria</taxon>
        <taxon>Legionellales</taxon>
        <taxon>Legionellaceae</taxon>
        <taxon>Legionella</taxon>
    </lineage>
</organism>
<dbReference type="PATRIC" id="fig|466.6.peg.2561"/>
<dbReference type="PANTHER" id="PTHR35585">
    <property type="entry name" value="HHE DOMAIN PROTEIN (AFU_ORTHOLOGUE AFUA_4G00730)"/>
    <property type="match status" value="1"/>
</dbReference>
<evidence type="ECO:0000313" key="2">
    <source>
        <dbReference type="EMBL" id="KTD24871.1"/>
    </source>
</evidence>
<dbReference type="AlphaFoldDB" id="A0A0W0VXB7"/>
<proteinExistence type="predicted"/>